<feature type="coiled-coil region" evidence="1">
    <location>
        <begin position="38"/>
        <end position="212"/>
    </location>
</feature>
<dbReference type="EMBL" id="CP007536">
    <property type="protein sequence ID" value="AIC15000.1"/>
    <property type="molecule type" value="Genomic_DNA"/>
</dbReference>
<evidence type="ECO:0000256" key="2">
    <source>
        <dbReference type="SAM" id="MobiDB-lite"/>
    </source>
</evidence>
<organism evidence="3 4">
    <name type="scientific">Nitrososphaera viennensis EN76</name>
    <dbReference type="NCBI Taxonomy" id="926571"/>
    <lineage>
        <taxon>Archaea</taxon>
        <taxon>Nitrososphaerota</taxon>
        <taxon>Nitrososphaeria</taxon>
        <taxon>Nitrososphaerales</taxon>
        <taxon>Nitrososphaeraceae</taxon>
        <taxon>Nitrososphaera</taxon>
    </lineage>
</organism>
<dbReference type="Proteomes" id="UP000027093">
    <property type="component" value="Chromosome"/>
</dbReference>
<sequence length="314" mass="36959">MSTATTANNNSEADPNMKTLLEFKKTVVDEQKQGDKKIEEINTRLEAVKKQIDEERMQLDELRTKLKSVNEEKDADYPKFVELRNSLIEAKNQMKSLDDKVGQAKSRKDRNEIHGLTKALEQIERDIQTKKLSKEEERKLVARSKEIATKLHTLKMMHKKEDQYREMSTQYDELKGRVNKIFRQKEEFGNKIGKLKESIESLVNTREALYEERRQAIHTVREAAAKLEMIETQLNAIAFKKNRVAQSETRQKKTKEMEERRVARQEAMQERVRRDKEYQERWNALKEAAMKKMSSGEKLTFDEMKLIFGDSAQE</sequence>
<dbReference type="HOGENOM" id="CLU_932556_0_0_2"/>
<keyword evidence="1" id="KW-0175">Coiled coil</keyword>
<dbReference type="AlphaFoldDB" id="A0A060HI81"/>
<accession>A0A060HI81</accession>
<dbReference type="OrthoDB" id="8219at2157"/>
<protein>
    <submittedName>
        <fullName evidence="3">Uncharacterized protein</fullName>
    </submittedName>
</protein>
<dbReference type="RefSeq" id="WP_144239471.1">
    <property type="nucleotide sequence ID" value="NZ_CP007536.1"/>
</dbReference>
<proteinExistence type="predicted"/>
<keyword evidence="4" id="KW-1185">Reference proteome</keyword>
<dbReference type="GeneID" id="74946050"/>
<evidence type="ECO:0000313" key="4">
    <source>
        <dbReference type="Proteomes" id="UP000027093"/>
    </source>
</evidence>
<feature type="compositionally biased region" description="Basic and acidic residues" evidence="2">
    <location>
        <begin position="249"/>
        <end position="275"/>
    </location>
</feature>
<feature type="region of interest" description="Disordered" evidence="2">
    <location>
        <begin position="248"/>
        <end position="275"/>
    </location>
</feature>
<dbReference type="KEGG" id="nvn:NVIE_007860"/>
<reference evidence="3 4" key="1">
    <citation type="journal article" date="2014" name="Int. J. Syst. Evol. Microbiol.">
        <title>Nitrososphaera viennensis gen. nov., sp. nov., an aerobic and mesophilic, ammonia-oxidizing archaeon from soil and a member of the archaeal phylum Thaumarchaeota.</title>
        <authorList>
            <person name="Stieglmeier M."/>
            <person name="Klingl A."/>
            <person name="Alves R.J."/>
            <person name="Rittmann S.K."/>
            <person name="Melcher M."/>
            <person name="Leisch N."/>
            <person name="Schleper C."/>
        </authorList>
    </citation>
    <scope>NUCLEOTIDE SEQUENCE [LARGE SCALE GENOMIC DNA]</scope>
    <source>
        <strain evidence="3">EN76</strain>
    </source>
</reference>
<gene>
    <name evidence="3" type="ORF">NVIE_007860</name>
</gene>
<name>A0A060HI81_9ARCH</name>
<evidence type="ECO:0000313" key="3">
    <source>
        <dbReference type="EMBL" id="AIC15000.1"/>
    </source>
</evidence>
<evidence type="ECO:0000256" key="1">
    <source>
        <dbReference type="SAM" id="Coils"/>
    </source>
</evidence>
<dbReference type="STRING" id="926571.NVIE_007860"/>